<dbReference type="InterPro" id="IPR037695">
    <property type="entry name" value="IQUB"/>
</dbReference>
<dbReference type="GO" id="GO:0060271">
    <property type="term" value="P:cilium assembly"/>
    <property type="evidence" value="ECO:0007669"/>
    <property type="project" value="TreeGrafter"/>
</dbReference>
<dbReference type="AlphaFoldDB" id="A0A0N1PJB7"/>
<dbReference type="InParanoid" id="A0A0N1PJB7"/>
<keyword evidence="3" id="KW-1185">Reference proteome</keyword>
<name>A0A0N1PJB7_PAPMA</name>
<dbReference type="SUPFAM" id="SSF54236">
    <property type="entry name" value="Ubiquitin-like"/>
    <property type="match status" value="1"/>
</dbReference>
<dbReference type="GO" id="GO:0001669">
    <property type="term" value="C:acrosomal vesicle"/>
    <property type="evidence" value="ECO:0007669"/>
    <property type="project" value="TreeGrafter"/>
</dbReference>
<evidence type="ECO:0000259" key="1">
    <source>
        <dbReference type="Pfam" id="PF25805"/>
    </source>
</evidence>
<dbReference type="PROSITE" id="PS50096">
    <property type="entry name" value="IQ"/>
    <property type="match status" value="1"/>
</dbReference>
<gene>
    <name evidence="2" type="ORF">RR48_04445</name>
</gene>
<dbReference type="InterPro" id="IPR029071">
    <property type="entry name" value="Ubiquitin-like_domsf"/>
</dbReference>
<organism evidence="2 3">
    <name type="scientific">Papilio machaon</name>
    <name type="common">Old World swallowtail butterfly</name>
    <dbReference type="NCBI Taxonomy" id="76193"/>
    <lineage>
        <taxon>Eukaryota</taxon>
        <taxon>Metazoa</taxon>
        <taxon>Ecdysozoa</taxon>
        <taxon>Arthropoda</taxon>
        <taxon>Hexapoda</taxon>
        <taxon>Insecta</taxon>
        <taxon>Pterygota</taxon>
        <taxon>Neoptera</taxon>
        <taxon>Endopterygota</taxon>
        <taxon>Lepidoptera</taxon>
        <taxon>Glossata</taxon>
        <taxon>Ditrysia</taxon>
        <taxon>Papilionoidea</taxon>
        <taxon>Papilionidae</taxon>
        <taxon>Papilioninae</taxon>
        <taxon>Papilio</taxon>
    </lineage>
</organism>
<protein>
    <submittedName>
        <fullName evidence="2">IQ and ubiquitin-like domain-containing protein</fullName>
    </submittedName>
</protein>
<accession>A0A0N1PJB7</accession>
<dbReference type="PANTHER" id="PTHR21074:SF0">
    <property type="entry name" value="IQ AND UBIQUITIN-LIKE DOMAIN-CONTAINING PROTEIN"/>
    <property type="match status" value="1"/>
</dbReference>
<dbReference type="FunCoup" id="A0A0N1PJB7">
    <property type="interactions" value="12"/>
</dbReference>
<feature type="domain" description="IQ motif and ubiquitin-like" evidence="1">
    <location>
        <begin position="508"/>
        <end position="642"/>
    </location>
</feature>
<sequence length="841" mass="98279">MDGNKVIISISPELGGKNGTAGCQCELGRDKLLTAPPYSRCPIQDDVPKSRFSTAPCRRDFEQYKCPVSHTLVTFKSPMHPNEMFSKVFPSNTPIKFVKRKLAKLLSISNSNLLLTINRSILKETSLLSSLKTDAHGNLTIDVYTKDSEKFALSSIPKENYVHELLQSILPKKKALPFIAIKFRIRKQMSIFTRSYHSAIKIHEIKKNLAGLFQVAPDNLVLLRGENPLKDRMALLDLDYNKYGIVEVELLTKDNKKLNLDKLYKEVPSNDVLAVTVPFGTGLRQLNVEVFSRPIEKPFLGGFKNIHTGVIYHHAFTQTPQKPEKVSPERKNCRDTQTAEEIERVLETSYSQATQMANEKVYIPSVTDKIIIPKRYETYEEMIARLNHKHYASIIQRAFRHYQFRQKVEKWLKECKERIRRMQEEDRLEREAMERRLRRDLITKTFPKTREDFDQLYAMVDRWKHGEISRISRLHSKGPKIAEFTLLLDKEVELLRCIESYRLKVREDSRKTKEKQFLEEISKPVAWFGRDGKLITMETIEIQKARKLKELYNSFLRDDLEVNDRIELLVDMKAALQEFSHDLVDEIIALLDRECDLLVRRCDDHQLEFLRRRISASVLQLIKTSELNSGVTKCKDIRDYQKMEEGRLYFCEMCHQVKLHTEFPLNAKMSGFLVCMSCSWKDVTERLWIDMTPYRFILRAVQRDERRRKCWGSLAFVLQEKDIFFIVEKLWHSHSAISECADMSQLRLCRWHVAEDWSPWNCFLVTVEEMKVHLKLENPEAVYDEELVSKVANKHKLARANFEQLISINKRFTESGDWQGIRAPAVAHVNAVDRITLGKFV</sequence>
<reference evidence="2 3" key="1">
    <citation type="journal article" date="2015" name="Nat. Commun.">
        <title>Outbred genome sequencing and CRISPR/Cas9 gene editing in butterflies.</title>
        <authorList>
            <person name="Li X."/>
            <person name="Fan D."/>
            <person name="Zhang W."/>
            <person name="Liu G."/>
            <person name="Zhang L."/>
            <person name="Zhao L."/>
            <person name="Fang X."/>
            <person name="Chen L."/>
            <person name="Dong Y."/>
            <person name="Chen Y."/>
            <person name="Ding Y."/>
            <person name="Zhao R."/>
            <person name="Feng M."/>
            <person name="Zhu Y."/>
            <person name="Feng Y."/>
            <person name="Jiang X."/>
            <person name="Zhu D."/>
            <person name="Xiang H."/>
            <person name="Feng X."/>
            <person name="Li S."/>
            <person name="Wang J."/>
            <person name="Zhang G."/>
            <person name="Kronforst M.R."/>
            <person name="Wang W."/>
        </authorList>
    </citation>
    <scope>NUCLEOTIDE SEQUENCE [LARGE SCALE GENOMIC DNA]</scope>
    <source>
        <strain evidence="2">Ya'a_city_454_Pm</strain>
        <tissue evidence="2">Whole body</tissue>
    </source>
</reference>
<evidence type="ECO:0000313" key="2">
    <source>
        <dbReference type="EMBL" id="KPJ14093.1"/>
    </source>
</evidence>
<dbReference type="EMBL" id="KQ460544">
    <property type="protein sequence ID" value="KPJ14093.1"/>
    <property type="molecule type" value="Genomic_DNA"/>
</dbReference>
<dbReference type="InterPro" id="IPR057887">
    <property type="entry name" value="IQUB_helical"/>
</dbReference>
<dbReference type="GO" id="GO:0031514">
    <property type="term" value="C:motile cilium"/>
    <property type="evidence" value="ECO:0007669"/>
    <property type="project" value="TreeGrafter"/>
</dbReference>
<proteinExistence type="predicted"/>
<dbReference type="GO" id="GO:0030317">
    <property type="term" value="P:flagellated sperm motility"/>
    <property type="evidence" value="ECO:0007669"/>
    <property type="project" value="TreeGrafter"/>
</dbReference>
<dbReference type="PANTHER" id="PTHR21074">
    <property type="entry name" value="IQ AND UBIQUITIN-LIKE DOMAIN-CONTAINING PROTEIN"/>
    <property type="match status" value="1"/>
</dbReference>
<dbReference type="Pfam" id="PF25805">
    <property type="entry name" value="IQUB"/>
    <property type="match status" value="1"/>
</dbReference>
<dbReference type="STRING" id="76193.A0A0N1PJB7"/>
<evidence type="ECO:0000313" key="3">
    <source>
        <dbReference type="Proteomes" id="UP000053240"/>
    </source>
</evidence>
<dbReference type="Proteomes" id="UP000053240">
    <property type="component" value="Unassembled WGS sequence"/>
</dbReference>